<comment type="similarity">
    <text evidence="2">Belongs to the polysaccharide lyase 8 family.</text>
</comment>
<feature type="active site" description="Proton donor" evidence="6">
    <location>
        <position position="472"/>
    </location>
</feature>
<dbReference type="AlphaFoldDB" id="A0A368VF20"/>
<dbReference type="PANTHER" id="PTHR37322">
    <property type="match status" value="1"/>
</dbReference>
<evidence type="ECO:0000256" key="8">
    <source>
        <dbReference type="PIRSR" id="PIRSR034515-3"/>
    </source>
</evidence>
<feature type="active site" description="Proton acceptor" evidence="6">
    <location>
        <position position="356"/>
    </location>
</feature>
<dbReference type="GO" id="GO:0005975">
    <property type="term" value="P:carbohydrate metabolic process"/>
    <property type="evidence" value="ECO:0007669"/>
    <property type="project" value="InterPro"/>
</dbReference>
<feature type="domain" description="Polysaccharide lyase family 8 central" evidence="10">
    <location>
        <begin position="599"/>
        <end position="857"/>
    </location>
</feature>
<dbReference type="Pfam" id="PF09093">
    <property type="entry name" value="Lyase_catalyt"/>
    <property type="match status" value="1"/>
</dbReference>
<dbReference type="Pfam" id="PF02278">
    <property type="entry name" value="Lyase_8"/>
    <property type="match status" value="1"/>
</dbReference>
<evidence type="ECO:0000256" key="5">
    <source>
        <dbReference type="ARBA" id="ARBA00023239"/>
    </source>
</evidence>
<name>A0A368VF20_9BACT</name>
<evidence type="ECO:0000313" key="14">
    <source>
        <dbReference type="Proteomes" id="UP000252733"/>
    </source>
</evidence>
<dbReference type="InterPro" id="IPR039174">
    <property type="entry name" value="Chondroitin_ABC_lyase"/>
</dbReference>
<reference evidence="13 14" key="1">
    <citation type="submission" date="2018-07" db="EMBL/GenBank/DDBJ databases">
        <title>Freshwater and sediment microbial communities from various areas in North America, analyzing microbe dynamics in response to fracking.</title>
        <authorList>
            <person name="Lamendella R."/>
        </authorList>
    </citation>
    <scope>NUCLEOTIDE SEQUENCE [LARGE SCALE GENOMIC DNA]</scope>
    <source>
        <strain evidence="13 14">160A</strain>
    </source>
</reference>
<dbReference type="RefSeq" id="WP_114436635.1">
    <property type="nucleotide sequence ID" value="NZ_QPIZ01000005.1"/>
</dbReference>
<dbReference type="InterPro" id="IPR003159">
    <property type="entry name" value="Lyase_8_central_dom"/>
</dbReference>
<feature type="active site" description="Proton acceptor" evidence="6">
    <location>
        <position position="465"/>
    </location>
</feature>
<dbReference type="SUPFAM" id="SSF49785">
    <property type="entry name" value="Galactose-binding domain-like"/>
    <property type="match status" value="1"/>
</dbReference>
<gene>
    <name evidence="13" type="ORF">DFO77_105110</name>
</gene>
<feature type="domain" description="Lyase catalytic" evidence="12">
    <location>
        <begin position="220"/>
        <end position="569"/>
    </location>
</feature>
<feature type="binding site" evidence="8">
    <location>
        <position position="172"/>
    </location>
    <ligand>
        <name>Ca(2+)</name>
        <dbReference type="ChEBI" id="CHEBI:29108"/>
    </ligand>
</feature>
<dbReference type="Pfam" id="PF09092">
    <property type="entry name" value="Lyase_N"/>
    <property type="match status" value="1"/>
</dbReference>
<evidence type="ECO:0000256" key="1">
    <source>
        <dbReference type="ARBA" id="ARBA00001913"/>
    </source>
</evidence>
<comment type="subunit">
    <text evidence="3">Monomer.</text>
</comment>
<evidence type="ECO:0000256" key="9">
    <source>
        <dbReference type="SAM" id="SignalP"/>
    </source>
</evidence>
<keyword evidence="4 8" id="KW-0106">Calcium</keyword>
<sequence length="1023" mass="117474">MRTSFSKLLIVLLVLFLTLSVKAQDFFHDKIISFESFNENKWESTPGNTIEVSEAHFRHGEKSLRWKWNRAGAITLHEEIGYRKYDVEDEGYVLSSFVVWVFNEKPVDDHLRFVFSTDSTTNAWFSFGLNYSGWRAAWVSFDRDMQGEPGTKMNRLRIESPESVSSGSIYLDHMVLSIPIDNRHHTPDRQVPFVNKNTTNHWLILDKMSRISLRCSGNEVVTPAEKRSIRTIERHFEDDLLNTGKVSGKMMSRLRKGFDFYNIKVEGPHVTGMPLWFVRHAELYIPLEGRSVTSHFRKNRNDLKRYFGLMLNIAQSFRKSDDVEQRRELQRMFIHMYAHLRDQGVAFGSGMGTIHHYGYSWRDYYDALFLMKSALKEEGLLDDAIRDMQWYAIVNEVNVVPSEPGMDMDAFNTQALGRLASILIMEDSPAKVCYLKNYSRWIENGLLPAPGLKDSFKADGSVYHHANHYPAYAIGGLNGAVRVVRFLSGTPFQVSYEAHETLKNALLAMRFYCNLQQWPSAMSGRHPRGTESLVPEQYAILALAGSPDGEETIDEELAAAYLRLTQYEQATEYHKLFADADIKPEQDPSGFKVMPYAASAIHRRDHWAVSVRGHSRYLWAAEHYLGANLYGRYLAHGQLQIMGNGEPVTNRASGYVQKGWDWNRFPGTTVVNLPVDQLKADVRNVDQYSGYEEMLFSDEVFAGGVHANNRNGVFAFILHEHDKYQGSLRARKSWFFFDDKIVCLGSGIENENSDRPTETVLFQNYQTSQDPPVFVNDVALDLQTKDTLLHKGSYFIVDNKNNGYYVPEDQVFLKQGRQYSRDQRSGEQTNGQFAAGVITHGTAPLEESYHYCVYPQINNKKFKKDIDPADYEILKQTAKSHVVYNKPTDQTGYVFFEAASDNNAGLIEATNIPCLAITQPADGYFNLHLSNPDLALYEGEADEVYENGKRVERSIYSRPWKYNDSKEMILEVTLRGLWKPLYDDHNRTKLLDWEHISEKKTVFRILSHQGKSYHLKIHGIDNK</sequence>
<evidence type="ECO:0000259" key="12">
    <source>
        <dbReference type="Pfam" id="PF09093"/>
    </source>
</evidence>
<dbReference type="Gene3D" id="2.70.98.10">
    <property type="match status" value="1"/>
</dbReference>
<dbReference type="GO" id="GO:0006027">
    <property type="term" value="P:glycosaminoglycan catabolic process"/>
    <property type="evidence" value="ECO:0007669"/>
    <property type="project" value="InterPro"/>
</dbReference>
<dbReference type="Gene3D" id="1.50.10.100">
    <property type="entry name" value="Chondroitin AC/alginate lyase"/>
    <property type="match status" value="1"/>
</dbReference>
<dbReference type="SUPFAM" id="SSF74650">
    <property type="entry name" value="Galactose mutarotase-like"/>
    <property type="match status" value="1"/>
</dbReference>
<comment type="cofactor">
    <cofactor evidence="1">
        <name>Ca(2+)</name>
        <dbReference type="ChEBI" id="CHEBI:29108"/>
    </cofactor>
</comment>
<dbReference type="InterPro" id="IPR011013">
    <property type="entry name" value="Gal_mutarotase_sf_dom"/>
</dbReference>
<organism evidence="13 14">
    <name type="scientific">Marinilabilia salmonicolor</name>
    <dbReference type="NCBI Taxonomy" id="989"/>
    <lineage>
        <taxon>Bacteria</taxon>
        <taxon>Pseudomonadati</taxon>
        <taxon>Bacteroidota</taxon>
        <taxon>Bacteroidia</taxon>
        <taxon>Marinilabiliales</taxon>
        <taxon>Marinilabiliaceae</taxon>
        <taxon>Marinilabilia</taxon>
    </lineage>
</organism>
<feature type="binding site" evidence="8">
    <location>
        <position position="35"/>
    </location>
    <ligand>
        <name>Ca(2+)</name>
        <dbReference type="ChEBI" id="CHEBI:29108"/>
    </ligand>
</feature>
<dbReference type="GO" id="GO:0042597">
    <property type="term" value="C:periplasmic space"/>
    <property type="evidence" value="ECO:0007669"/>
    <property type="project" value="TreeGrafter"/>
</dbReference>
<dbReference type="SUPFAM" id="SSF49863">
    <property type="entry name" value="Hyaluronate lyase-like, C-terminal domain"/>
    <property type="match status" value="1"/>
</dbReference>
<dbReference type="InterPro" id="IPR015177">
    <property type="entry name" value="Lyase_catalyt"/>
</dbReference>
<dbReference type="InterPro" id="IPR011071">
    <property type="entry name" value="Lyase_8-like_C"/>
</dbReference>
<evidence type="ECO:0000256" key="3">
    <source>
        <dbReference type="ARBA" id="ARBA00011245"/>
    </source>
</evidence>
<dbReference type="Proteomes" id="UP000252733">
    <property type="component" value="Unassembled WGS sequence"/>
</dbReference>
<keyword evidence="9" id="KW-0732">Signal</keyword>
<feature type="site" description="Important for catalytic activity against all substrates" evidence="7">
    <location>
        <position position="622"/>
    </location>
</feature>
<feature type="domain" description="Lyase N-terminal" evidence="11">
    <location>
        <begin position="29"/>
        <end position="193"/>
    </location>
</feature>
<proteinExistence type="inferred from homology"/>
<evidence type="ECO:0000256" key="4">
    <source>
        <dbReference type="ARBA" id="ARBA00022837"/>
    </source>
</evidence>
<comment type="caution">
    <text evidence="13">The sequence shown here is derived from an EMBL/GenBank/DDBJ whole genome shotgun (WGS) entry which is preliminary data.</text>
</comment>
<evidence type="ECO:0000256" key="2">
    <source>
        <dbReference type="ARBA" id="ARBA00006699"/>
    </source>
</evidence>
<evidence type="ECO:0000313" key="13">
    <source>
        <dbReference type="EMBL" id="RCW37601.1"/>
    </source>
</evidence>
<dbReference type="PIRSF" id="PIRSF034515">
    <property type="entry name" value="Chondroitinase"/>
    <property type="match status" value="1"/>
</dbReference>
<feature type="signal peptide" evidence="9">
    <location>
        <begin position="1"/>
        <end position="23"/>
    </location>
</feature>
<keyword evidence="5 13" id="KW-0456">Lyase</keyword>
<accession>A0A368VF20</accession>
<protein>
    <submittedName>
        <fullName evidence="13">Chondroitin-sulfate-ABC endolyase/exolyase</fullName>
    </submittedName>
</protein>
<evidence type="ECO:0000256" key="7">
    <source>
        <dbReference type="PIRSR" id="PIRSR034515-2"/>
    </source>
</evidence>
<evidence type="ECO:0000259" key="10">
    <source>
        <dbReference type="Pfam" id="PF02278"/>
    </source>
</evidence>
<dbReference type="GO" id="GO:0034000">
    <property type="term" value="F:chondroitin-sulfate-ABC endolyase activity"/>
    <property type="evidence" value="ECO:0007669"/>
    <property type="project" value="InterPro"/>
</dbReference>
<feature type="chain" id="PRO_5016944577" evidence="9">
    <location>
        <begin position="24"/>
        <end position="1023"/>
    </location>
</feature>
<dbReference type="InterPro" id="IPR014718">
    <property type="entry name" value="GH-type_carb-bd"/>
</dbReference>
<dbReference type="Gene3D" id="2.60.220.10">
    <property type="entry name" value="Polysaccharide lyase family 8-like, C-terminal"/>
    <property type="match status" value="1"/>
</dbReference>
<keyword evidence="14" id="KW-1185">Reference proteome</keyword>
<evidence type="ECO:0000256" key="6">
    <source>
        <dbReference type="PIRSR" id="PIRSR034515-1"/>
    </source>
</evidence>
<dbReference type="Gene3D" id="2.60.120.430">
    <property type="entry name" value="Galactose-binding lectin"/>
    <property type="match status" value="1"/>
</dbReference>
<dbReference type="GO" id="GO:0046872">
    <property type="term" value="F:metal ion binding"/>
    <property type="evidence" value="ECO:0007669"/>
    <property type="project" value="UniProtKB-KW"/>
</dbReference>
<dbReference type="GO" id="GO:0005576">
    <property type="term" value="C:extracellular region"/>
    <property type="evidence" value="ECO:0007669"/>
    <property type="project" value="InterPro"/>
</dbReference>
<feature type="binding site" evidence="8">
    <location>
        <position position="33"/>
    </location>
    <ligand>
        <name>Ca(2+)</name>
        <dbReference type="ChEBI" id="CHEBI:29108"/>
    </ligand>
</feature>
<dbReference type="GO" id="GO:0030246">
    <property type="term" value="F:carbohydrate binding"/>
    <property type="evidence" value="ECO:0007669"/>
    <property type="project" value="InterPro"/>
</dbReference>
<feature type="site" description="Important for catalytic activity against all substrates" evidence="7">
    <location>
        <position position="183"/>
    </location>
</feature>
<dbReference type="InterPro" id="IPR008929">
    <property type="entry name" value="Chondroitin_lyas"/>
</dbReference>
<dbReference type="InterPro" id="IPR008979">
    <property type="entry name" value="Galactose-bd-like_sf"/>
</dbReference>
<dbReference type="PANTHER" id="PTHR37322:SF3">
    <property type="entry name" value="CHONDROITIN SULFATE ABC EXOLYASE"/>
    <property type="match status" value="1"/>
</dbReference>
<evidence type="ECO:0000259" key="11">
    <source>
        <dbReference type="Pfam" id="PF09092"/>
    </source>
</evidence>
<keyword evidence="8" id="KW-0479">Metal-binding</keyword>
<feature type="site" description="Transition state stabilizer" evidence="7">
    <location>
        <position position="525"/>
    </location>
</feature>
<dbReference type="InterPro" id="IPR015176">
    <property type="entry name" value="Lyase_N"/>
</dbReference>
<dbReference type="EMBL" id="QPIZ01000005">
    <property type="protein sequence ID" value="RCW37601.1"/>
    <property type="molecule type" value="Genomic_DNA"/>
</dbReference>
<dbReference type="SUPFAM" id="SSF48230">
    <property type="entry name" value="Chondroitin AC/alginate lyase"/>
    <property type="match status" value="1"/>
</dbReference>
<feature type="site" description="Important for catalytic activity against dermatan sulfate substrate" evidence="7">
    <location>
        <position position="355"/>
    </location>
</feature>
<dbReference type="InterPro" id="IPR024200">
    <property type="entry name" value="Chondroitinase_ABC_I"/>
</dbReference>